<gene>
    <name evidence="3" type="ORF">GCM10022222_20710</name>
</gene>
<dbReference type="RefSeq" id="WP_344857933.1">
    <property type="nucleotide sequence ID" value="NZ_BAAAZN010000003.1"/>
</dbReference>
<dbReference type="SUPFAM" id="SSF140453">
    <property type="entry name" value="EsxAB dimer-like"/>
    <property type="match status" value="1"/>
</dbReference>
<dbReference type="Proteomes" id="UP001500689">
    <property type="component" value="Unassembled WGS sequence"/>
</dbReference>
<comment type="caution">
    <text evidence="3">The sequence shown here is derived from an EMBL/GenBank/DDBJ whole genome shotgun (WGS) entry which is preliminary data.</text>
</comment>
<organism evidence="3 4">
    <name type="scientific">Amycolatopsis ultiminotia</name>
    <dbReference type="NCBI Taxonomy" id="543629"/>
    <lineage>
        <taxon>Bacteria</taxon>
        <taxon>Bacillati</taxon>
        <taxon>Actinomycetota</taxon>
        <taxon>Actinomycetes</taxon>
        <taxon>Pseudonocardiales</taxon>
        <taxon>Pseudonocardiaceae</taxon>
        <taxon>Amycolatopsis</taxon>
    </lineage>
</organism>
<proteinExistence type="predicted"/>
<keyword evidence="4" id="KW-1185">Reference proteome</keyword>
<reference evidence="4" key="1">
    <citation type="journal article" date="2019" name="Int. J. Syst. Evol. Microbiol.">
        <title>The Global Catalogue of Microorganisms (GCM) 10K type strain sequencing project: providing services to taxonomists for standard genome sequencing and annotation.</title>
        <authorList>
            <consortium name="The Broad Institute Genomics Platform"/>
            <consortium name="The Broad Institute Genome Sequencing Center for Infectious Disease"/>
            <person name="Wu L."/>
            <person name="Ma J."/>
        </authorList>
    </citation>
    <scope>NUCLEOTIDE SEQUENCE [LARGE SCALE GENOMIC DNA]</scope>
    <source>
        <strain evidence="4">JCM 16898</strain>
    </source>
</reference>
<dbReference type="InterPro" id="IPR057746">
    <property type="entry name" value="CpnT-like_N"/>
</dbReference>
<dbReference type="Pfam" id="PF25547">
    <property type="entry name" value="WXG100_2"/>
    <property type="match status" value="1"/>
</dbReference>
<dbReference type="Gene3D" id="1.10.287.1060">
    <property type="entry name" value="ESAT-6-like"/>
    <property type="match status" value="1"/>
</dbReference>
<feature type="region of interest" description="Disordered" evidence="1">
    <location>
        <begin position="481"/>
        <end position="555"/>
    </location>
</feature>
<evidence type="ECO:0000313" key="3">
    <source>
        <dbReference type="EMBL" id="GAA3536836.1"/>
    </source>
</evidence>
<sequence length="555" mass="56619">MSNPLVAAPESSTTAVSGVPLLEDAQDVKSSIESGDWASAVLGAAGTAMDALEFVTDPFGAILAAGVGWLMEHVGPLKKALDALAGDPDQITSYSQTWQNVAKELASVSQDLADQVKADLQNWNGEAADAYRKRAEDVAALVSAAGEASDGAAGGVQTAGEIVAAVRGLVRDTIAEVVAHLVSWALQVVFSLGVGLTWVVPQVVNLVAKTASKISSLVQRLVKALKTLGGLLGKTRGVLSHVDDAMKGIKPGKAGKPGAPHVGGKSPGGSGGRPRSGGDSTTSSRAFDPDDLRNPEQEWKDKYDGDGKTSTSPGAPNQHPHGGGTIPQHTHDHVNLGNLKPAKPHKNPKKSKPATFSGGHIANNDLPPGTTPTSSLGSGIHGGTPVFGPSKPNGVYNLHAPQTYDAAGNPVTKLTGGGKPGQSTMFPPNTHTGLTGNVAGQAWNGGHPSGGFTPAGTQVNPHGHPGSYTWQGQGQIPYTPVWNPGGANHGAAPPHTENPYAGQTVDVNGYANPSYPSGSSVPPPSAQPGYVDPADPLHNPAPPKLDTDPATYFPG</sequence>
<dbReference type="InterPro" id="IPR036689">
    <property type="entry name" value="ESAT-6-like_sf"/>
</dbReference>
<protein>
    <recommendedName>
        <fullName evidence="2">Outer membrane channel protein CpnT-like N-terminal domain-containing protein</fullName>
    </recommendedName>
</protein>
<feature type="compositionally biased region" description="Low complexity" evidence="1">
    <location>
        <begin position="248"/>
        <end position="264"/>
    </location>
</feature>
<feature type="compositionally biased region" description="Basic residues" evidence="1">
    <location>
        <begin position="342"/>
        <end position="352"/>
    </location>
</feature>
<evidence type="ECO:0000259" key="2">
    <source>
        <dbReference type="Pfam" id="PF25547"/>
    </source>
</evidence>
<feature type="compositionally biased region" description="Basic and acidic residues" evidence="1">
    <location>
        <begin position="287"/>
        <end position="307"/>
    </location>
</feature>
<dbReference type="EMBL" id="BAAAZN010000003">
    <property type="protein sequence ID" value="GAA3536836.1"/>
    <property type="molecule type" value="Genomic_DNA"/>
</dbReference>
<accession>A0ABP6VK01</accession>
<feature type="compositionally biased region" description="Gly residues" evidence="1">
    <location>
        <begin position="265"/>
        <end position="275"/>
    </location>
</feature>
<feature type="region of interest" description="Disordered" evidence="1">
    <location>
        <begin position="248"/>
        <end position="420"/>
    </location>
</feature>
<name>A0ABP6VK01_9PSEU</name>
<evidence type="ECO:0000256" key="1">
    <source>
        <dbReference type="SAM" id="MobiDB-lite"/>
    </source>
</evidence>
<feature type="domain" description="Outer membrane channel protein CpnT-like N-terminal" evidence="2">
    <location>
        <begin position="86"/>
        <end position="200"/>
    </location>
</feature>
<evidence type="ECO:0000313" key="4">
    <source>
        <dbReference type="Proteomes" id="UP001500689"/>
    </source>
</evidence>